<proteinExistence type="predicted"/>
<dbReference type="AlphaFoldDB" id="A0A845DJ15"/>
<gene>
    <name evidence="1" type="ORF">F4X82_01550</name>
</gene>
<sequence length="215" mass="25199">MAFTSTGSLWQEYIMLDYLQYFIAVLASRAKGQHGSGEECLDLSIRSTHDFQTYSALLHSCWEESEYDAWIKWWEESEQDEWSERDGVESYDNASVFSLAEDSSSYEWAEDLQERMEIESMCSYKSTFSSVASPEPRRWWRKTIPVWKMDYYQIPEAGRLRLGFGQRKMNSYGHKKRSKGRRRVESICRRDDPAAYPDFVLECGCAPEDRCDCPA</sequence>
<dbReference type="EMBL" id="VXOY01000012">
    <property type="protein sequence ID" value="MYE38186.1"/>
    <property type="molecule type" value="Genomic_DNA"/>
</dbReference>
<comment type="caution">
    <text evidence="1">The sequence shown here is derived from an EMBL/GenBank/DDBJ whole genome shotgun (WGS) entry which is preliminary data.</text>
</comment>
<organism evidence="1 2">
    <name type="scientific">Candidatus Spechtbacteria bacterium SB0662_bin_43</name>
    <dbReference type="NCBI Taxonomy" id="2604897"/>
    <lineage>
        <taxon>Bacteria</taxon>
        <taxon>Candidatus Spechtiibacteriota</taxon>
    </lineage>
</organism>
<accession>A0A845DJ15</accession>
<evidence type="ECO:0000313" key="1">
    <source>
        <dbReference type="EMBL" id="MYE38186.1"/>
    </source>
</evidence>
<dbReference type="Proteomes" id="UP000449092">
    <property type="component" value="Unassembled WGS sequence"/>
</dbReference>
<protein>
    <submittedName>
        <fullName evidence="1">Uncharacterized protein</fullName>
    </submittedName>
</protein>
<name>A0A845DJ15_9BACT</name>
<evidence type="ECO:0000313" key="2">
    <source>
        <dbReference type="Proteomes" id="UP000449092"/>
    </source>
</evidence>
<reference evidence="1 2" key="1">
    <citation type="submission" date="2019-09" db="EMBL/GenBank/DDBJ databases">
        <title>Characterisation of the sponge microbiome using genome-centric metagenomics.</title>
        <authorList>
            <person name="Engelberts J.P."/>
            <person name="Robbins S.J."/>
            <person name="De Goeij J.M."/>
            <person name="Aranda M."/>
            <person name="Bell S.C."/>
            <person name="Webster N.S."/>
        </authorList>
    </citation>
    <scope>NUCLEOTIDE SEQUENCE [LARGE SCALE GENOMIC DNA]</scope>
    <source>
        <strain evidence="1">SB0662_bin_43</strain>
    </source>
</reference>